<keyword evidence="5" id="KW-0926">Vacuole</keyword>
<evidence type="ECO:0000313" key="22">
    <source>
        <dbReference type="EMBL" id="ONH70001.1"/>
    </source>
</evidence>
<evidence type="ECO:0000256" key="13">
    <source>
        <dbReference type="ARBA" id="ARBA00023136"/>
    </source>
</evidence>
<evidence type="ECO:0000256" key="6">
    <source>
        <dbReference type="ARBA" id="ARBA00022670"/>
    </source>
</evidence>
<feature type="transmembrane region" description="Helical" evidence="17">
    <location>
        <begin position="471"/>
        <end position="490"/>
    </location>
</feature>
<dbReference type="GO" id="GO:0005774">
    <property type="term" value="C:vacuolar membrane"/>
    <property type="evidence" value="ECO:0007669"/>
    <property type="project" value="UniProtKB-SubCell"/>
</dbReference>
<evidence type="ECO:0000256" key="4">
    <source>
        <dbReference type="ARBA" id="ARBA00010918"/>
    </source>
</evidence>
<feature type="domain" description="Vacuolar membrane protease transmembrane" evidence="20">
    <location>
        <begin position="439"/>
        <end position="589"/>
    </location>
</feature>
<evidence type="ECO:0000256" key="7">
    <source>
        <dbReference type="ARBA" id="ARBA00022692"/>
    </source>
</evidence>
<keyword evidence="13 17" id="KW-0472">Membrane</keyword>
<dbReference type="CDD" id="cd03875">
    <property type="entry name" value="M28_Fxna_like"/>
    <property type="match status" value="1"/>
</dbReference>
<keyword evidence="14" id="KW-0325">Glycoprotein</keyword>
<sequence length="998" mass="110492">MSSNEAEPAASSSGSIHKGSQPPAPEPAPDAPPQPTRPTSVKTKKETEPSIFIQSIRAIFGFRKTSLTLFVALTYLVVLLIVPLAKRNTLSLPEKEPSILTSSWLDLQTISHKPHPYVSHANDEVHDYILSRAEALAKSSKLNITIDDDRETGLTWFEVSQSWKNSTSDFFPLHRFESGNVLVKIEGKDPNLDGVLLSAHYDSVATAYGTTDDGTGIASMLGVLEHYALTGKQPLRTIVFNFNNNEEFGLFGAEAFFNHPWSKEVKYVINLEGTGTGERAVLFRTTDYDVGKHYSSVRSPFATSIFQQAFATGVIRSETDYRVYTKHGMRGFDIAFYKPRSLYHTTEDSIRHTSKNALWHMLGNSLDLTMDLANSKKIGGNAEDSAVYFDFLGLFFVVFPMSLVTSLNIALLVAAPLAMLFFGLIISKRKIWSVGFSFFRLPISLLLGFVAAKFVNHTIYFFNPFIVSSDFMSPLLTVGATFLFVNYAVLTTFQAIWPVHDLKLVITLEIFAVHWILLLATTVSAQSTASGSGYYILTIFYTLYGAAAIFGLFGLSVVPARKKSTRPSSYGSISPANNADSHTVTDADNENSPLLSNSIPEFDSESSDHSEHHFEDDEAHPEHNSFAYDWSIQYLIVVPLTTLLSYVSIQLCLEGLNQTVQESLASHELVFRIILYSAITLGLPLLPFAYKLNFLFALALIFTIIGGGLNALTTAPFSADSPIKFRVAQTIDLSGDSVPYMEAFGREELLPSILSDLPSVKSSSANVTCESVGDGNELCHYSANRPYLINGTASDNDFNSYLDVQIIKSKDTIASPYSPMKVELNITALDNRFCYVKFNSSSYTPGNGKSPVRMVTYFNDTPPANTSAVASTMAKYSAIPVGGSKDADGNDVFKWLQGIDEIHLHKTNWSQTMYHLGIQWVPKWLEDGEEQQPIDSPENDLGVTVSCYWGEWDDVAVVDGEPIRKLRAFDELLQYAPQTASWSNRFEGLVRIDKYVQL</sequence>
<dbReference type="InterPro" id="IPR045175">
    <property type="entry name" value="M28_fam"/>
</dbReference>
<dbReference type="InterPro" id="IPR007484">
    <property type="entry name" value="Peptidase_M28"/>
</dbReference>
<dbReference type="Pfam" id="PF04389">
    <property type="entry name" value="Peptidase_M28"/>
    <property type="match status" value="1"/>
</dbReference>
<evidence type="ECO:0000256" key="1">
    <source>
        <dbReference type="ARBA" id="ARBA00001947"/>
    </source>
</evidence>
<dbReference type="SUPFAM" id="SSF53187">
    <property type="entry name" value="Zn-dependent exopeptidases"/>
    <property type="match status" value="1"/>
</dbReference>
<organism evidence="21">
    <name type="scientific">Cyberlindnera fabianii</name>
    <name type="common">Yeast</name>
    <name type="synonym">Hansenula fabianii</name>
    <dbReference type="NCBI Taxonomy" id="36022"/>
    <lineage>
        <taxon>Eukaryota</taxon>
        <taxon>Fungi</taxon>
        <taxon>Dikarya</taxon>
        <taxon>Ascomycota</taxon>
        <taxon>Saccharomycotina</taxon>
        <taxon>Saccharomycetes</taxon>
        <taxon>Phaffomycetales</taxon>
        <taxon>Phaffomycetaceae</taxon>
        <taxon>Cyberlindnera</taxon>
    </lineage>
</organism>
<feature type="domain" description="Peptidase M28" evidence="18">
    <location>
        <begin position="180"/>
        <end position="366"/>
    </location>
</feature>
<dbReference type="Pfam" id="PF22251">
    <property type="entry name" value="PFF1_TM"/>
    <property type="match status" value="1"/>
</dbReference>
<keyword evidence="9 15" id="KW-0378">Hydrolase</keyword>
<feature type="region of interest" description="Disordered" evidence="16">
    <location>
        <begin position="1"/>
        <end position="47"/>
    </location>
</feature>
<feature type="region of interest" description="Disordered" evidence="16">
    <location>
        <begin position="566"/>
        <end position="587"/>
    </location>
</feature>
<evidence type="ECO:0000313" key="23">
    <source>
        <dbReference type="Proteomes" id="UP000189513"/>
    </source>
</evidence>
<comment type="cofactor">
    <cofactor evidence="1">
        <name>Zn(2+)</name>
        <dbReference type="ChEBI" id="CHEBI:29105"/>
    </cofactor>
</comment>
<evidence type="ECO:0000256" key="8">
    <source>
        <dbReference type="ARBA" id="ARBA00022723"/>
    </source>
</evidence>
<keyword evidence="23" id="KW-1185">Reference proteome</keyword>
<feature type="transmembrane region" description="Helical" evidence="17">
    <location>
        <begin position="502"/>
        <end position="522"/>
    </location>
</feature>
<protein>
    <recommendedName>
        <fullName evidence="15">Peptide hydrolase</fullName>
        <ecNumber evidence="15">3.4.-.-</ecNumber>
    </recommendedName>
</protein>
<evidence type="ECO:0000259" key="18">
    <source>
        <dbReference type="Pfam" id="PF04389"/>
    </source>
</evidence>
<reference evidence="21" key="1">
    <citation type="journal article" date="2014" name="Genome Announc.">
        <title>Genome sequence of the yeast Cyberlindnera fabianii (Hansenula fabianii).</title>
        <authorList>
            <person name="Freel K.C."/>
            <person name="Sarilar V."/>
            <person name="Neuveglise C."/>
            <person name="Devillers H."/>
            <person name="Friedrich A."/>
            <person name="Schacherer J."/>
        </authorList>
    </citation>
    <scope>NUCLEOTIDE SEQUENCE</scope>
    <source>
        <strain evidence="21">YJS4271</strain>
    </source>
</reference>
<evidence type="ECO:0000259" key="20">
    <source>
        <dbReference type="Pfam" id="PF22251"/>
    </source>
</evidence>
<feature type="transmembrane region" description="Helical" evidence="17">
    <location>
        <begin position="669"/>
        <end position="686"/>
    </location>
</feature>
<keyword evidence="11 17" id="KW-1133">Transmembrane helix</keyword>
<accession>A0A061AMB2</accession>
<dbReference type="GO" id="GO:0006508">
    <property type="term" value="P:proteolysis"/>
    <property type="evidence" value="ECO:0007669"/>
    <property type="project" value="UniProtKB-KW"/>
</dbReference>
<dbReference type="InterPro" id="IPR053975">
    <property type="entry name" value="PFF1_C"/>
</dbReference>
<name>A0A061AMB2_CYBFA</name>
<dbReference type="Gene3D" id="3.40.630.10">
    <property type="entry name" value="Zn peptidases"/>
    <property type="match status" value="1"/>
</dbReference>
<evidence type="ECO:0000256" key="16">
    <source>
        <dbReference type="SAM" id="MobiDB-lite"/>
    </source>
</evidence>
<evidence type="ECO:0000256" key="5">
    <source>
        <dbReference type="ARBA" id="ARBA00022554"/>
    </source>
</evidence>
<dbReference type="InterPro" id="IPR048024">
    <property type="entry name" value="Fxna-like_M28_dom"/>
</dbReference>
<feature type="transmembrane region" description="Helical" evidence="17">
    <location>
        <begin position="409"/>
        <end position="426"/>
    </location>
</feature>
<dbReference type="GO" id="GO:0046872">
    <property type="term" value="F:metal ion binding"/>
    <property type="evidence" value="ECO:0007669"/>
    <property type="project" value="UniProtKB-KW"/>
</dbReference>
<reference evidence="23" key="2">
    <citation type="journal article" date="2017" name="Genome Announc.">
        <title>Genome sequences of Cyberlindnera fabianii 65, Pichia kudriavzevii 129, and Saccharomyces cerevisiae 131 isolated from fermented masau fruits in Zimbabwe.</title>
        <authorList>
            <person name="van Rijswijck I.M.H."/>
            <person name="Derks M.F.L."/>
            <person name="Abee T."/>
            <person name="de Ridder D."/>
            <person name="Smid E.J."/>
        </authorList>
    </citation>
    <scope>NUCLEOTIDE SEQUENCE [LARGE SCALE GENOMIC DNA]</scope>
    <source>
        <strain evidence="23">65</strain>
    </source>
</reference>
<feature type="transmembrane region" description="Helical" evidence="17">
    <location>
        <begin position="438"/>
        <end position="459"/>
    </location>
</feature>
<evidence type="ECO:0000256" key="2">
    <source>
        <dbReference type="ARBA" id="ARBA00003273"/>
    </source>
</evidence>
<feature type="domain" description="Vacuolar membrane protease C-terminal" evidence="19">
    <location>
        <begin position="723"/>
        <end position="992"/>
    </location>
</feature>
<evidence type="ECO:0000256" key="17">
    <source>
        <dbReference type="SAM" id="Phobius"/>
    </source>
</evidence>
<evidence type="ECO:0000256" key="12">
    <source>
        <dbReference type="ARBA" id="ARBA00023049"/>
    </source>
</evidence>
<keyword evidence="7 17" id="KW-0812">Transmembrane</keyword>
<dbReference type="PANTHER" id="PTHR12147:SF58">
    <property type="entry name" value="VACUOLAR MEMBRANE PROTEASE"/>
    <property type="match status" value="1"/>
</dbReference>
<evidence type="ECO:0000256" key="15">
    <source>
        <dbReference type="RuleBase" id="RU361240"/>
    </source>
</evidence>
<evidence type="ECO:0000313" key="21">
    <source>
        <dbReference type="EMBL" id="CDR38696.1"/>
    </source>
</evidence>
<dbReference type="GO" id="GO:0008235">
    <property type="term" value="F:metalloexopeptidase activity"/>
    <property type="evidence" value="ECO:0007669"/>
    <property type="project" value="InterPro"/>
</dbReference>
<feature type="transmembrane region" description="Helical" evidence="17">
    <location>
        <begin position="534"/>
        <end position="558"/>
    </location>
</feature>
<comment type="subcellular location">
    <subcellularLocation>
        <location evidence="3">Vacuole membrane</location>
        <topology evidence="3">Multi-pass membrane protein</topology>
    </subcellularLocation>
</comment>
<dbReference type="AlphaFoldDB" id="A0A061AMB2"/>
<comment type="similarity">
    <text evidence="4 15">Belongs to the peptidase M28 family.</text>
</comment>
<dbReference type="Proteomes" id="UP000189513">
    <property type="component" value="Unassembled WGS sequence"/>
</dbReference>
<feature type="compositionally biased region" description="Low complexity" evidence="16">
    <location>
        <begin position="1"/>
        <end position="15"/>
    </location>
</feature>
<evidence type="ECO:0000256" key="9">
    <source>
        <dbReference type="ARBA" id="ARBA00022801"/>
    </source>
</evidence>
<dbReference type="OMA" id="TPWPVTI"/>
<reference evidence="22" key="3">
    <citation type="submission" date="2017-01" db="EMBL/GenBank/DDBJ databases">
        <authorList>
            <person name="Mah S.A."/>
            <person name="Swanson W.J."/>
            <person name="Moy G.W."/>
            <person name="Vacquier V.D."/>
        </authorList>
    </citation>
    <scope>NUCLEOTIDE SEQUENCE [LARGE SCALE GENOMIC DNA]</scope>
    <source>
        <strain evidence="22">65</strain>
    </source>
</reference>
<evidence type="ECO:0000256" key="3">
    <source>
        <dbReference type="ARBA" id="ARBA00004128"/>
    </source>
</evidence>
<keyword evidence="6 15" id="KW-0645">Protease</keyword>
<keyword evidence="8 15" id="KW-0479">Metal-binding</keyword>
<evidence type="ECO:0000256" key="14">
    <source>
        <dbReference type="ARBA" id="ARBA00023180"/>
    </source>
</evidence>
<dbReference type="EMBL" id="MPUK01000001">
    <property type="protein sequence ID" value="ONH70001.1"/>
    <property type="molecule type" value="Genomic_DNA"/>
</dbReference>
<dbReference type="PANTHER" id="PTHR12147">
    <property type="entry name" value="METALLOPEPTIDASE M28 FAMILY MEMBER"/>
    <property type="match status" value="1"/>
</dbReference>
<proteinExistence type="inferred from homology"/>
<feature type="transmembrane region" description="Helical" evidence="17">
    <location>
        <begin position="67"/>
        <end position="85"/>
    </location>
</feature>
<dbReference type="Pfam" id="PF22250">
    <property type="entry name" value="PFF1_C"/>
    <property type="match status" value="1"/>
</dbReference>
<dbReference type="EC" id="3.4.-.-" evidence="15"/>
<keyword evidence="10 15" id="KW-0862">Zinc</keyword>
<feature type="compositionally biased region" description="Pro residues" evidence="16">
    <location>
        <begin position="22"/>
        <end position="36"/>
    </location>
</feature>
<gene>
    <name evidence="22" type="ORF">BON22_0136</name>
    <name evidence="21" type="ORF">CYFA0S_02e04654g</name>
</gene>
<dbReference type="VEuPathDB" id="FungiDB:BON22_0136"/>
<evidence type="ECO:0000256" key="11">
    <source>
        <dbReference type="ARBA" id="ARBA00022989"/>
    </source>
</evidence>
<dbReference type="STRING" id="36022.A0A061AMB2"/>
<dbReference type="EMBL" id="LK052887">
    <property type="protein sequence ID" value="CDR38696.1"/>
    <property type="molecule type" value="Genomic_DNA"/>
</dbReference>
<comment type="function">
    <text evidence="2">May be involved in vacuolar sorting and osmoregulation.</text>
</comment>
<feature type="transmembrane region" description="Helical" evidence="17">
    <location>
        <begin position="632"/>
        <end position="649"/>
    </location>
</feature>
<dbReference type="OrthoDB" id="76293at2759"/>
<dbReference type="InterPro" id="IPR053976">
    <property type="entry name" value="PFF1_TM"/>
</dbReference>
<keyword evidence="12" id="KW-0482">Metalloprotease</keyword>
<feature type="transmembrane region" description="Helical" evidence="17">
    <location>
        <begin position="693"/>
        <end position="712"/>
    </location>
</feature>
<evidence type="ECO:0000259" key="19">
    <source>
        <dbReference type="Pfam" id="PF22250"/>
    </source>
</evidence>
<evidence type="ECO:0000256" key="10">
    <source>
        <dbReference type="ARBA" id="ARBA00022833"/>
    </source>
</evidence>